<dbReference type="AlphaFoldDB" id="A0A645AXN9"/>
<sequence length="136" mass="15969">MPTTDYTTDRFFLVAQFAFSRYLSFFRLLLRITSSICLFPQKCRKMWITVCKNWRNPYDTHLLRRRKRKNNRRAGAHLPTCRHRRQGCARAIFEKPANGRTQNAGTASGSRLSKRAAAWFFPEHERGDAKKSTRDA</sequence>
<proteinExistence type="predicted"/>
<name>A0A645AXN9_9ZZZZ</name>
<accession>A0A645AXN9</accession>
<organism evidence="1">
    <name type="scientific">bioreactor metagenome</name>
    <dbReference type="NCBI Taxonomy" id="1076179"/>
    <lineage>
        <taxon>unclassified sequences</taxon>
        <taxon>metagenomes</taxon>
        <taxon>ecological metagenomes</taxon>
    </lineage>
</organism>
<dbReference type="EMBL" id="VSSQ01016514">
    <property type="protein sequence ID" value="MPM57930.1"/>
    <property type="molecule type" value="Genomic_DNA"/>
</dbReference>
<protein>
    <submittedName>
        <fullName evidence="1">Uncharacterized protein</fullName>
    </submittedName>
</protein>
<comment type="caution">
    <text evidence="1">The sequence shown here is derived from an EMBL/GenBank/DDBJ whole genome shotgun (WGS) entry which is preliminary data.</text>
</comment>
<evidence type="ECO:0000313" key="1">
    <source>
        <dbReference type="EMBL" id="MPM57930.1"/>
    </source>
</evidence>
<reference evidence="1" key="1">
    <citation type="submission" date="2019-08" db="EMBL/GenBank/DDBJ databases">
        <authorList>
            <person name="Kucharzyk K."/>
            <person name="Murdoch R.W."/>
            <person name="Higgins S."/>
            <person name="Loffler F."/>
        </authorList>
    </citation>
    <scope>NUCLEOTIDE SEQUENCE</scope>
</reference>
<gene>
    <name evidence="1" type="ORF">SDC9_104759</name>
</gene>